<keyword evidence="1" id="KW-0472">Membrane</keyword>
<organism evidence="2 3">
    <name type="scientific">Umbra pygmaea</name>
    <name type="common">Eastern mudminnow</name>
    <dbReference type="NCBI Taxonomy" id="75934"/>
    <lineage>
        <taxon>Eukaryota</taxon>
        <taxon>Metazoa</taxon>
        <taxon>Chordata</taxon>
        <taxon>Craniata</taxon>
        <taxon>Vertebrata</taxon>
        <taxon>Euteleostomi</taxon>
        <taxon>Actinopterygii</taxon>
        <taxon>Neopterygii</taxon>
        <taxon>Teleostei</taxon>
        <taxon>Protacanthopterygii</taxon>
        <taxon>Esociformes</taxon>
        <taxon>Umbridae</taxon>
        <taxon>Umbra</taxon>
    </lineage>
</organism>
<dbReference type="EMBL" id="JAGEUA010000010">
    <property type="protein sequence ID" value="KAL0964052.1"/>
    <property type="molecule type" value="Genomic_DNA"/>
</dbReference>
<feature type="transmembrane region" description="Helical" evidence="1">
    <location>
        <begin position="83"/>
        <end position="100"/>
    </location>
</feature>
<sequence>MHCFRFLPEKSQKVEKVKESCKSISSVQMVWVFIMNRMGSSGSIVAQRRRMALGVVILLLVDVIWVASSELTSTGRNGNQQNWVAWLSLFWLTCSILTSAQL</sequence>
<keyword evidence="1" id="KW-0812">Transmembrane</keyword>
<evidence type="ECO:0000256" key="1">
    <source>
        <dbReference type="SAM" id="Phobius"/>
    </source>
</evidence>
<protein>
    <submittedName>
        <fullName evidence="2">Uncharacterized protein</fullName>
    </submittedName>
</protein>
<evidence type="ECO:0000313" key="2">
    <source>
        <dbReference type="EMBL" id="KAL0964052.1"/>
    </source>
</evidence>
<comment type="caution">
    <text evidence="2">The sequence shown here is derived from an EMBL/GenBank/DDBJ whole genome shotgun (WGS) entry which is preliminary data.</text>
</comment>
<accession>A0ABD0W053</accession>
<keyword evidence="3" id="KW-1185">Reference proteome</keyword>
<keyword evidence="1" id="KW-1133">Transmembrane helix</keyword>
<reference evidence="2 3" key="1">
    <citation type="submission" date="2024-06" db="EMBL/GenBank/DDBJ databases">
        <authorList>
            <person name="Pan Q."/>
            <person name="Wen M."/>
            <person name="Jouanno E."/>
            <person name="Zahm M."/>
            <person name="Klopp C."/>
            <person name="Cabau C."/>
            <person name="Louis A."/>
            <person name="Berthelot C."/>
            <person name="Parey E."/>
            <person name="Roest Crollius H."/>
            <person name="Montfort J."/>
            <person name="Robinson-Rechavi M."/>
            <person name="Bouchez O."/>
            <person name="Lampietro C."/>
            <person name="Lopez Roques C."/>
            <person name="Donnadieu C."/>
            <person name="Postlethwait J."/>
            <person name="Bobe J."/>
            <person name="Verreycken H."/>
            <person name="Guiguen Y."/>
        </authorList>
    </citation>
    <scope>NUCLEOTIDE SEQUENCE [LARGE SCALE GENOMIC DNA]</scope>
    <source>
        <strain evidence="2">Up_M1</strain>
        <tissue evidence="2">Testis</tissue>
    </source>
</reference>
<name>A0ABD0W053_UMBPY</name>
<proteinExistence type="predicted"/>
<dbReference type="AlphaFoldDB" id="A0ABD0W053"/>
<evidence type="ECO:0000313" key="3">
    <source>
        <dbReference type="Proteomes" id="UP001557470"/>
    </source>
</evidence>
<gene>
    <name evidence="2" type="ORF">UPYG_G00317660</name>
</gene>
<dbReference type="Proteomes" id="UP001557470">
    <property type="component" value="Unassembled WGS sequence"/>
</dbReference>
<feature type="transmembrane region" description="Helical" evidence="1">
    <location>
        <begin position="51"/>
        <end position="68"/>
    </location>
</feature>